<feature type="domain" description="Hydantoinase/oxoprolinase N-terminal" evidence="2">
    <location>
        <begin position="1"/>
        <end position="180"/>
    </location>
</feature>
<dbReference type="PANTHER" id="PTHR11365">
    <property type="entry name" value="5-OXOPROLINASE RELATED"/>
    <property type="match status" value="1"/>
</dbReference>
<dbReference type="InterPro" id="IPR002821">
    <property type="entry name" value="Hydantoinase_A"/>
</dbReference>
<evidence type="ECO:0000259" key="1">
    <source>
        <dbReference type="Pfam" id="PF01968"/>
    </source>
</evidence>
<name>A0A160TR39_9ZZZZ</name>
<evidence type="ECO:0000259" key="2">
    <source>
        <dbReference type="Pfam" id="PF05378"/>
    </source>
</evidence>
<dbReference type="GO" id="GO:0005829">
    <property type="term" value="C:cytosol"/>
    <property type="evidence" value="ECO:0007669"/>
    <property type="project" value="TreeGrafter"/>
</dbReference>
<dbReference type="Pfam" id="PF01968">
    <property type="entry name" value="Hydantoinase_A"/>
    <property type="match status" value="1"/>
</dbReference>
<dbReference type="EC" id="3.5.2.14" evidence="4"/>
<organism evidence="4">
    <name type="scientific">hydrothermal vent metagenome</name>
    <dbReference type="NCBI Taxonomy" id="652676"/>
    <lineage>
        <taxon>unclassified sequences</taxon>
        <taxon>metagenomes</taxon>
        <taxon>ecological metagenomes</taxon>
    </lineage>
</organism>
<dbReference type="GO" id="GO:0047423">
    <property type="term" value="F:N-methylhydantoinase (ATP-hydrolyzing) activity"/>
    <property type="evidence" value="ECO:0007669"/>
    <property type="project" value="UniProtKB-EC"/>
</dbReference>
<dbReference type="InterPro" id="IPR045079">
    <property type="entry name" value="Oxoprolinase-like"/>
</dbReference>
<feature type="domain" description="Acetophenone carboxylase-like C-terminal" evidence="3">
    <location>
        <begin position="508"/>
        <end position="663"/>
    </location>
</feature>
<keyword evidence="4" id="KW-0378">Hydrolase</keyword>
<dbReference type="Pfam" id="PF19278">
    <property type="entry name" value="Hydant_A_C"/>
    <property type="match status" value="1"/>
</dbReference>
<gene>
    <name evidence="4" type="ORF">MGWOODY_XGa221</name>
</gene>
<protein>
    <submittedName>
        <fullName evidence="4">N-methylhydantoinase A</fullName>
        <ecNumber evidence="4">3.5.2.14</ecNumber>
    </submittedName>
</protein>
<proteinExistence type="predicted"/>
<dbReference type="InterPro" id="IPR049517">
    <property type="entry name" value="ACX-like_C"/>
</dbReference>
<dbReference type="EMBL" id="CZRL01000052">
    <property type="protein sequence ID" value="CUS51089.1"/>
    <property type="molecule type" value="Genomic_DNA"/>
</dbReference>
<sequence>MGADVGGTFTDILLIEEASGRSFTAKVPSTPQDSSIGVLNGIERVCDQAGVSLADISHVMHGTTVATNTVLTASGARVGLVTTKGYKQVLQIARSYVPGGLGGWVIFNKSEPLAPLELTIEADERIGAKGEIVQPLDEEALKQSLTALSQRGIEALTVSLMNAYANGTHEERVRQIADSIFPDIPISISSEVVPEMYEYERTETTVVNSYIRPVVSTYIENLEAELNRRMSGMQLHILRSDGGLASAQAAKEAPVNLLMSGPAGGVSGAVWVARQAGYTDLLTFDMGGTSTDVALIQNGVAQTRRETRVADVTVRSSSIDVRTVGAGGGSIAYVPELTKALRVGPQSAGAEPGPAAYGMGGTEPTVTDANVVLGYLPASAKLGGDMDMDAGRAETAVETIGKAMGLSTHDSAEGIVKIVNENMFGALRLVSVEQGFDPRDFALVAFGGAGPLHANALGKLMNSWPVIIPPGPGVLCAYGDATTRVRDEASRTFVRRFSETSHAETLGILQELASSAAATLDAEGVARSDQSTVYQVDLRYAGQGMRLTLEVSPEEFETGGLEELGNRFDAMHEQLFTFALDAERELYTLRALVQGRESAAEAQALASGNGDPSAAKYAQSKVYYDGQHHDAIIFDRALLKAGDRVSGPAIVTEMDSTTLVLPGCTGEVDPVGNLLIRLD</sequence>
<dbReference type="AlphaFoldDB" id="A0A160TR39"/>
<dbReference type="GO" id="GO:0006749">
    <property type="term" value="P:glutathione metabolic process"/>
    <property type="evidence" value="ECO:0007669"/>
    <property type="project" value="TreeGrafter"/>
</dbReference>
<feature type="domain" description="Hydantoinase A/oxoprolinase" evidence="1">
    <location>
        <begin position="201"/>
        <end position="488"/>
    </location>
</feature>
<evidence type="ECO:0000259" key="3">
    <source>
        <dbReference type="Pfam" id="PF19278"/>
    </source>
</evidence>
<accession>A0A160TR39</accession>
<evidence type="ECO:0000313" key="4">
    <source>
        <dbReference type="EMBL" id="CUS51089.1"/>
    </source>
</evidence>
<dbReference type="PANTHER" id="PTHR11365:SF23">
    <property type="entry name" value="HYPOTHETICAL 5-OXOPROLINASE (EUROFUNG)-RELATED"/>
    <property type="match status" value="1"/>
</dbReference>
<dbReference type="InterPro" id="IPR008040">
    <property type="entry name" value="Hydant_A_N"/>
</dbReference>
<dbReference type="GO" id="GO:0017168">
    <property type="term" value="F:5-oxoprolinase (ATP-hydrolyzing) activity"/>
    <property type="evidence" value="ECO:0007669"/>
    <property type="project" value="TreeGrafter"/>
</dbReference>
<dbReference type="Pfam" id="PF05378">
    <property type="entry name" value="Hydant_A_N"/>
    <property type="match status" value="1"/>
</dbReference>
<reference evidence="4" key="1">
    <citation type="submission" date="2015-10" db="EMBL/GenBank/DDBJ databases">
        <authorList>
            <person name="Gilbert D.G."/>
        </authorList>
    </citation>
    <scope>NUCLEOTIDE SEQUENCE</scope>
</reference>